<evidence type="ECO:0000259" key="1">
    <source>
        <dbReference type="Pfam" id="PF22665"/>
    </source>
</evidence>
<dbReference type="Gene3D" id="1.10.10.10">
    <property type="entry name" value="Winged helix-like DNA-binding domain superfamily/Winged helix DNA-binding domain"/>
    <property type="match status" value="1"/>
</dbReference>
<keyword evidence="3" id="KW-1185">Reference proteome</keyword>
<name>A0AAX4L4B9_9CREN</name>
<evidence type="ECO:0000313" key="3">
    <source>
        <dbReference type="Proteomes" id="UP001432202"/>
    </source>
</evidence>
<dbReference type="InterPro" id="IPR054162">
    <property type="entry name" value="DUF6293_C"/>
</dbReference>
<reference evidence="2 3" key="1">
    <citation type="submission" date="2024-02" db="EMBL/GenBank/DDBJ databases">
        <title>STSV induces naive adaptation in Sulfolobus.</title>
        <authorList>
            <person name="Xiang X."/>
            <person name="Song M."/>
        </authorList>
    </citation>
    <scope>NUCLEOTIDE SEQUENCE [LARGE SCALE GENOMIC DNA]</scope>
    <source>
        <strain evidence="2 3">RT2</strain>
        <plasmid evidence="2 3">pRT2</plasmid>
    </source>
</reference>
<protein>
    <recommendedName>
        <fullName evidence="1">DUF6293 domain-containing protein</fullName>
    </recommendedName>
</protein>
<feature type="domain" description="DUF6293" evidence="1">
    <location>
        <begin position="60"/>
        <end position="88"/>
    </location>
</feature>
<evidence type="ECO:0000313" key="2">
    <source>
        <dbReference type="EMBL" id="WWQ61891.1"/>
    </source>
</evidence>
<dbReference type="InterPro" id="IPR036388">
    <property type="entry name" value="WH-like_DNA-bd_sf"/>
</dbReference>
<dbReference type="AlphaFoldDB" id="A0AAX4L4B9"/>
<keyword evidence="2" id="KW-0614">Plasmid</keyword>
<gene>
    <name evidence="2" type="ORF">V6M85_13945</name>
</gene>
<dbReference type="Proteomes" id="UP001432202">
    <property type="component" value="Plasmid pRT2"/>
</dbReference>
<organism evidence="2 3">
    <name type="scientific">Sulfolobus tengchongensis</name>
    <dbReference type="NCBI Taxonomy" id="207809"/>
    <lineage>
        <taxon>Archaea</taxon>
        <taxon>Thermoproteota</taxon>
        <taxon>Thermoprotei</taxon>
        <taxon>Sulfolobales</taxon>
        <taxon>Sulfolobaceae</taxon>
        <taxon>Sulfolobus</taxon>
    </lineage>
</organism>
<dbReference type="InterPro" id="IPR036390">
    <property type="entry name" value="WH_DNA-bd_sf"/>
</dbReference>
<dbReference type="SUPFAM" id="SSF46785">
    <property type="entry name" value="Winged helix' DNA-binding domain"/>
    <property type="match status" value="1"/>
</dbReference>
<geneLocation type="plasmid" evidence="2 3">
    <name>pRT2</name>
</geneLocation>
<dbReference type="EMBL" id="CP146017">
    <property type="protein sequence ID" value="WWQ61891.1"/>
    <property type="molecule type" value="Genomic_DNA"/>
</dbReference>
<accession>A0AAX4L4B9</accession>
<dbReference type="Pfam" id="PF22665">
    <property type="entry name" value="WHD_DUF6293"/>
    <property type="match status" value="1"/>
</dbReference>
<sequence length="97" mass="11258">MEKMLEDRYIKEDFWLSGAAKYLISLYRLGGESNARKLIDYMSEHYGTSHTSFYSLTPVLKEKGYIEVIEDGRKKIVKLTDKGKKIAEKLSQFADEL</sequence>
<proteinExistence type="predicted"/>